<evidence type="ECO:0000259" key="3">
    <source>
        <dbReference type="Pfam" id="PF00206"/>
    </source>
</evidence>
<dbReference type="InterPro" id="IPR022761">
    <property type="entry name" value="Fumarate_lyase_N"/>
</dbReference>
<dbReference type="InterPro" id="IPR018951">
    <property type="entry name" value="Fumarase_C_C"/>
</dbReference>
<dbReference type="PANTHER" id="PTHR42696">
    <property type="entry name" value="ASPARTATE AMMONIA-LYASE"/>
    <property type="match status" value="1"/>
</dbReference>
<dbReference type="GO" id="GO:0006099">
    <property type="term" value="P:tricarboxylic acid cycle"/>
    <property type="evidence" value="ECO:0007669"/>
    <property type="project" value="InterPro"/>
</dbReference>
<dbReference type="Pfam" id="PF10415">
    <property type="entry name" value="FumaraseC_C"/>
    <property type="match status" value="1"/>
</dbReference>
<dbReference type="GO" id="GO:0005829">
    <property type="term" value="C:cytosol"/>
    <property type="evidence" value="ECO:0007669"/>
    <property type="project" value="TreeGrafter"/>
</dbReference>
<dbReference type="SUPFAM" id="SSF48557">
    <property type="entry name" value="L-aspartase-like"/>
    <property type="match status" value="1"/>
</dbReference>
<evidence type="ECO:0000313" key="5">
    <source>
        <dbReference type="EMBL" id="KYH32298.1"/>
    </source>
</evidence>
<dbReference type="NCBIfam" id="NF008909">
    <property type="entry name" value="PRK12273.1"/>
    <property type="match status" value="1"/>
</dbReference>
<evidence type="ECO:0000256" key="2">
    <source>
        <dbReference type="ARBA" id="ARBA00023239"/>
    </source>
</evidence>
<dbReference type="PRINTS" id="PR00149">
    <property type="entry name" value="FUMRATELYASE"/>
</dbReference>
<feature type="domain" description="Fumarase C C-terminal" evidence="4">
    <location>
        <begin position="413"/>
        <end position="465"/>
    </location>
</feature>
<name>A0A151AXC9_9FIRM</name>
<evidence type="ECO:0000313" key="6">
    <source>
        <dbReference type="Proteomes" id="UP000075670"/>
    </source>
</evidence>
<dbReference type="InterPro" id="IPR024083">
    <property type="entry name" value="Fumarase/histidase_N"/>
</dbReference>
<dbReference type="InterPro" id="IPR051546">
    <property type="entry name" value="Aspartate_Ammonia-Lyase"/>
</dbReference>
<dbReference type="PANTHER" id="PTHR42696:SF2">
    <property type="entry name" value="ASPARTATE AMMONIA-LYASE"/>
    <property type="match status" value="1"/>
</dbReference>
<dbReference type="FunFam" id="1.10.275.10:FF:000001">
    <property type="entry name" value="Fumarate hydratase, mitochondrial"/>
    <property type="match status" value="1"/>
</dbReference>
<dbReference type="GO" id="GO:0008797">
    <property type="term" value="F:aspartate ammonia-lyase activity"/>
    <property type="evidence" value="ECO:0007669"/>
    <property type="project" value="UniProtKB-EC"/>
</dbReference>
<dbReference type="FunFam" id="1.20.200.10:FF:000001">
    <property type="entry name" value="Fumarate hydratase, mitochondrial"/>
    <property type="match status" value="1"/>
</dbReference>
<keyword evidence="2 5" id="KW-0456">Lyase</keyword>
<feature type="domain" description="Fumarate lyase N-terminal" evidence="3">
    <location>
        <begin position="18"/>
        <end position="347"/>
    </location>
</feature>
<dbReference type="PROSITE" id="PS00163">
    <property type="entry name" value="FUMARATE_LYASES"/>
    <property type="match status" value="1"/>
</dbReference>
<protein>
    <submittedName>
        <fullName evidence="5">Aspartate ammonia-lyase</fullName>
        <ecNumber evidence="5">4.3.1.1</ecNumber>
    </submittedName>
</protein>
<keyword evidence="1" id="KW-0028">Amino-acid biosynthesis</keyword>
<dbReference type="EC" id="4.3.1.1" evidence="5"/>
<dbReference type="InterPro" id="IPR020557">
    <property type="entry name" value="Fumarate_lyase_CS"/>
</dbReference>
<keyword evidence="6" id="KW-1185">Reference proteome</keyword>
<evidence type="ECO:0000259" key="4">
    <source>
        <dbReference type="Pfam" id="PF10415"/>
    </source>
</evidence>
<reference evidence="5 6" key="1">
    <citation type="submission" date="2016-02" db="EMBL/GenBank/DDBJ databases">
        <title>Genome sequence of Moorella mulderi DSM 14980.</title>
        <authorList>
            <person name="Poehlein A."/>
            <person name="Daniel R."/>
        </authorList>
    </citation>
    <scope>NUCLEOTIDE SEQUENCE [LARGE SCALE GENOMIC DNA]</scope>
    <source>
        <strain evidence="5 6">DSM 14980</strain>
    </source>
</reference>
<dbReference type="Proteomes" id="UP000075670">
    <property type="component" value="Unassembled WGS sequence"/>
</dbReference>
<dbReference type="InterPro" id="IPR000362">
    <property type="entry name" value="Fumarate_lyase_fam"/>
</dbReference>
<dbReference type="PATRIC" id="fig|1122241.3.peg.1599"/>
<dbReference type="Gene3D" id="1.10.40.30">
    <property type="entry name" value="Fumarase/aspartase (C-terminal domain)"/>
    <property type="match status" value="1"/>
</dbReference>
<dbReference type="Gene3D" id="1.10.275.10">
    <property type="entry name" value="Fumarase/aspartase (N-terminal domain)"/>
    <property type="match status" value="1"/>
</dbReference>
<sequence>MLAEKISFSRVEEDSLGQKTIMNNAYYGIHSLRAKENFTVSGYKLHPELIKALAIVKKAAALANMKAGTLEHSKALAIARAADEIINGKWHEYFIGEAIQGGAGTAINMNANEVIANRALEILGYKPGTYDKINPVDDVNYGQSTNDVIPTAIRIAAIRLLQRYVEANLLLARTLREKAEEYKDAIKLGRTHLQDAVPLKIGDELKAWAEAIQRDARRGEMAINLLAEVNLGGTAIGTGLNAHPHYREIVIEELRAASGIPQLRRAANLIDATQNLDVMVEVAGLLRAGAITLTKIANDLRLLASGPMAGLAEIELPPLAAGSSIMAGKVNPIIPEVVNQVCFKVFGNDLTINLAAAAGQLELNVMQPVLAFALFESLGMLSEAINSLALKAVKGMKFRLERCENYVNSALSLVTPLVPYIGYQAATRVAKQALASGKSIIDIVRELKLLPEEQARELLDSRHMLTN</sequence>
<dbReference type="GO" id="GO:0008652">
    <property type="term" value="P:amino acid biosynthetic process"/>
    <property type="evidence" value="ECO:0007669"/>
    <property type="project" value="UniProtKB-KW"/>
</dbReference>
<dbReference type="Gene3D" id="1.20.200.10">
    <property type="entry name" value="Fumarase/aspartase (Central domain)"/>
    <property type="match status" value="1"/>
</dbReference>
<evidence type="ECO:0000256" key="1">
    <source>
        <dbReference type="ARBA" id="ARBA00022605"/>
    </source>
</evidence>
<dbReference type="AlphaFoldDB" id="A0A151AXC9"/>
<dbReference type="EMBL" id="LTBC01000004">
    <property type="protein sequence ID" value="KYH32298.1"/>
    <property type="molecule type" value="Genomic_DNA"/>
</dbReference>
<accession>A0A151AXC9</accession>
<dbReference type="Pfam" id="PF00206">
    <property type="entry name" value="Lyase_1"/>
    <property type="match status" value="1"/>
</dbReference>
<dbReference type="OrthoDB" id="9802809at2"/>
<comment type="caution">
    <text evidence="5">The sequence shown here is derived from an EMBL/GenBank/DDBJ whole genome shotgun (WGS) entry which is preliminary data.</text>
</comment>
<proteinExistence type="predicted"/>
<dbReference type="RefSeq" id="WP_062283531.1">
    <property type="nucleotide sequence ID" value="NZ_LTBC01000004.1"/>
</dbReference>
<gene>
    <name evidence="5" type="primary">aspA_2</name>
    <name evidence="5" type="ORF">MOMUL_15200</name>
</gene>
<dbReference type="PRINTS" id="PR00145">
    <property type="entry name" value="ARGSUCLYASE"/>
</dbReference>
<dbReference type="InterPro" id="IPR008948">
    <property type="entry name" value="L-Aspartase-like"/>
</dbReference>
<dbReference type="GO" id="GO:0006531">
    <property type="term" value="P:aspartate metabolic process"/>
    <property type="evidence" value="ECO:0007669"/>
    <property type="project" value="TreeGrafter"/>
</dbReference>
<organism evidence="5 6">
    <name type="scientific">Moorella mulderi DSM 14980</name>
    <dbReference type="NCBI Taxonomy" id="1122241"/>
    <lineage>
        <taxon>Bacteria</taxon>
        <taxon>Bacillati</taxon>
        <taxon>Bacillota</taxon>
        <taxon>Clostridia</taxon>
        <taxon>Neomoorellales</taxon>
        <taxon>Neomoorellaceae</taxon>
        <taxon>Neomoorella</taxon>
    </lineage>
</organism>